<keyword evidence="4" id="KW-1185">Reference proteome</keyword>
<organism evidence="3 4">
    <name type="scientific">Tautonia sociabilis</name>
    <dbReference type="NCBI Taxonomy" id="2080755"/>
    <lineage>
        <taxon>Bacteria</taxon>
        <taxon>Pseudomonadati</taxon>
        <taxon>Planctomycetota</taxon>
        <taxon>Planctomycetia</taxon>
        <taxon>Isosphaerales</taxon>
        <taxon>Isosphaeraceae</taxon>
        <taxon>Tautonia</taxon>
    </lineage>
</organism>
<evidence type="ECO:0000313" key="4">
    <source>
        <dbReference type="Proteomes" id="UP000280296"/>
    </source>
</evidence>
<dbReference type="Gene3D" id="3.20.20.380">
    <property type="entry name" value="Copper homeostasis (CutC) domain"/>
    <property type="match status" value="1"/>
</dbReference>
<dbReference type="Proteomes" id="UP000280296">
    <property type="component" value="Unassembled WGS sequence"/>
</dbReference>
<dbReference type="HAMAP" id="MF_00795">
    <property type="entry name" value="CutC"/>
    <property type="match status" value="1"/>
</dbReference>
<dbReference type="RefSeq" id="WP_126727058.1">
    <property type="nucleotide sequence ID" value="NZ_RYZH01000042.1"/>
</dbReference>
<dbReference type="InterPro" id="IPR005627">
    <property type="entry name" value="CutC-like"/>
</dbReference>
<name>A0A432MFN2_9BACT</name>
<reference evidence="3 4" key="1">
    <citation type="submission" date="2018-12" db="EMBL/GenBank/DDBJ databases">
        <authorList>
            <person name="Toschakov S.V."/>
        </authorList>
    </citation>
    <scope>NUCLEOTIDE SEQUENCE [LARGE SCALE GENOMIC DNA]</scope>
    <source>
        <strain evidence="3 4">GM2012</strain>
    </source>
</reference>
<dbReference type="PANTHER" id="PTHR12598">
    <property type="entry name" value="COPPER HOMEOSTASIS PROTEIN CUTC"/>
    <property type="match status" value="1"/>
</dbReference>
<dbReference type="AlphaFoldDB" id="A0A432MFN2"/>
<accession>A0A432MFN2</accession>
<evidence type="ECO:0000256" key="1">
    <source>
        <dbReference type="ARBA" id="ARBA00007768"/>
    </source>
</evidence>
<dbReference type="GO" id="GO:0005507">
    <property type="term" value="F:copper ion binding"/>
    <property type="evidence" value="ECO:0007669"/>
    <property type="project" value="TreeGrafter"/>
</dbReference>
<evidence type="ECO:0000313" key="3">
    <source>
        <dbReference type="EMBL" id="RUL85048.1"/>
    </source>
</evidence>
<comment type="caution">
    <text evidence="3">The sequence shown here is derived from an EMBL/GenBank/DDBJ whole genome shotgun (WGS) entry which is preliminary data.</text>
</comment>
<dbReference type="SUPFAM" id="SSF110395">
    <property type="entry name" value="CutC-like"/>
    <property type="match status" value="1"/>
</dbReference>
<protein>
    <recommendedName>
        <fullName evidence="2">PF03932 family protein CutC</fullName>
    </recommendedName>
</protein>
<comment type="subcellular location">
    <subcellularLocation>
        <location evidence="2">Cytoplasm</location>
    </subcellularLocation>
</comment>
<gene>
    <name evidence="2" type="primary">cutC</name>
    <name evidence="3" type="ORF">TsocGM_19095</name>
</gene>
<dbReference type="GO" id="GO:0005737">
    <property type="term" value="C:cytoplasm"/>
    <property type="evidence" value="ECO:0007669"/>
    <property type="project" value="UniProtKB-SubCell"/>
</dbReference>
<comment type="similarity">
    <text evidence="1 2">Belongs to the CutC family.</text>
</comment>
<evidence type="ECO:0000256" key="2">
    <source>
        <dbReference type="HAMAP-Rule" id="MF_00795"/>
    </source>
</evidence>
<dbReference type="Pfam" id="PF03932">
    <property type="entry name" value="CutC"/>
    <property type="match status" value="1"/>
</dbReference>
<comment type="caution">
    <text evidence="2">Once thought to be involved in copper homeostasis, experiments in E.coli have shown this is not the case.</text>
</comment>
<dbReference type="OrthoDB" id="9815677at2"/>
<dbReference type="EMBL" id="RYZH01000042">
    <property type="protein sequence ID" value="RUL85048.1"/>
    <property type="molecule type" value="Genomic_DNA"/>
</dbReference>
<proteinExistence type="inferred from homology"/>
<reference evidence="3 4" key="2">
    <citation type="submission" date="2019-01" db="EMBL/GenBank/DDBJ databases">
        <title>Tautonia sociabilis, a novel thermotolerant planctomycete of Isosphaeraceae family, isolated from a 4000 m deep subterranean habitat.</title>
        <authorList>
            <person name="Kovaleva O.L."/>
            <person name="Elcheninov A.G."/>
            <person name="Van Heerden E."/>
            <person name="Toshchakov S.V."/>
            <person name="Novikov A."/>
            <person name="Bonch-Osmolovskaya E.A."/>
            <person name="Kublanov I.V."/>
        </authorList>
    </citation>
    <scope>NUCLEOTIDE SEQUENCE [LARGE SCALE GENOMIC DNA]</scope>
    <source>
        <strain evidence="3 4">GM2012</strain>
    </source>
</reference>
<keyword evidence="2" id="KW-0963">Cytoplasm</keyword>
<sequence length="229" mass="23475">MPPPLVEICVEGLTDALAAGAGGADRVELCEHLAVGGVTPSAGAIAVACQRLAIPVHVLIRPRGGDFVYSEAEFDAMRLDIAAARDLGASGVVLGVLRADGTIDADRMAALISAARPLSVTFHRAFDATADPITALDTLIDLGVDRVLSSGHSPTARDGIGLLRLLADRASGRLIVLAGGRVTREDIAPLSRAGLSEIHIGSAACLVGRTHPDAVRRLVAEARSAADSS</sequence>
<dbReference type="PANTHER" id="PTHR12598:SF0">
    <property type="entry name" value="COPPER HOMEOSTASIS PROTEIN CUTC HOMOLOG"/>
    <property type="match status" value="1"/>
</dbReference>
<dbReference type="InterPro" id="IPR036822">
    <property type="entry name" value="CutC-like_dom_sf"/>
</dbReference>